<evidence type="ECO:0000256" key="5">
    <source>
        <dbReference type="ARBA" id="ARBA00022989"/>
    </source>
</evidence>
<keyword evidence="4 7" id="KW-0812">Transmembrane</keyword>
<keyword evidence="3" id="KW-1003">Cell membrane</keyword>
<dbReference type="SUPFAM" id="SSF161098">
    <property type="entry name" value="MetI-like"/>
    <property type="match status" value="1"/>
</dbReference>
<dbReference type="Proteomes" id="UP000254051">
    <property type="component" value="Unassembled WGS sequence"/>
</dbReference>
<comment type="subcellular location">
    <subcellularLocation>
        <location evidence="1 7">Cell membrane</location>
        <topology evidence="1 7">Multi-pass membrane protein</topology>
    </subcellularLocation>
</comment>
<dbReference type="PROSITE" id="PS50928">
    <property type="entry name" value="ABC_TM1"/>
    <property type="match status" value="1"/>
</dbReference>
<dbReference type="Gene3D" id="1.10.3720.10">
    <property type="entry name" value="MetI-like"/>
    <property type="match status" value="1"/>
</dbReference>
<dbReference type="EMBL" id="UHJJ01000004">
    <property type="protein sequence ID" value="SUQ13738.1"/>
    <property type="molecule type" value="Genomic_DNA"/>
</dbReference>
<feature type="transmembrane region" description="Helical" evidence="7">
    <location>
        <begin position="77"/>
        <end position="104"/>
    </location>
</feature>
<keyword evidence="5 7" id="KW-1133">Transmembrane helix</keyword>
<evidence type="ECO:0000256" key="1">
    <source>
        <dbReference type="ARBA" id="ARBA00004651"/>
    </source>
</evidence>
<dbReference type="CDD" id="cd06261">
    <property type="entry name" value="TM_PBP2"/>
    <property type="match status" value="1"/>
</dbReference>
<feature type="transmembrane region" description="Helical" evidence="7">
    <location>
        <begin position="245"/>
        <end position="268"/>
    </location>
</feature>
<feature type="transmembrane region" description="Helical" evidence="7">
    <location>
        <begin position="12"/>
        <end position="31"/>
    </location>
</feature>
<evidence type="ECO:0000256" key="4">
    <source>
        <dbReference type="ARBA" id="ARBA00022692"/>
    </source>
</evidence>
<evidence type="ECO:0000256" key="7">
    <source>
        <dbReference type="RuleBase" id="RU363032"/>
    </source>
</evidence>
<dbReference type="RefSeq" id="WP_109709911.1">
    <property type="nucleotide sequence ID" value="NZ_QGDS01000004.1"/>
</dbReference>
<dbReference type="Pfam" id="PF00528">
    <property type="entry name" value="BPD_transp_1"/>
    <property type="match status" value="1"/>
</dbReference>
<feature type="transmembrane region" description="Helical" evidence="7">
    <location>
        <begin position="43"/>
        <end position="65"/>
    </location>
</feature>
<keyword evidence="10" id="KW-1185">Reference proteome</keyword>
<gene>
    <name evidence="9" type="ORF">SAMN05216529_10449</name>
</gene>
<feature type="domain" description="ABC transmembrane type-1" evidence="8">
    <location>
        <begin position="126"/>
        <end position="307"/>
    </location>
</feature>
<dbReference type="OrthoDB" id="9804353at2"/>
<evidence type="ECO:0000256" key="6">
    <source>
        <dbReference type="ARBA" id="ARBA00023136"/>
    </source>
</evidence>
<evidence type="ECO:0000256" key="2">
    <source>
        <dbReference type="ARBA" id="ARBA00022448"/>
    </source>
</evidence>
<dbReference type="AlphaFoldDB" id="A0A315ZZN1"/>
<proteinExistence type="inferred from homology"/>
<dbReference type="GO" id="GO:0055085">
    <property type="term" value="P:transmembrane transport"/>
    <property type="evidence" value="ECO:0007669"/>
    <property type="project" value="InterPro"/>
</dbReference>
<name>A0A315ZZN1_9FIRM</name>
<evidence type="ECO:0000256" key="3">
    <source>
        <dbReference type="ARBA" id="ARBA00022475"/>
    </source>
</evidence>
<sequence>MEKKKYPAGLDIRVLVPIISLSLSLILHILLPANKNYTQKEFAYYTGFLILMLVIYTVVMIITIFHKSFRKKMAHKSWFIGVAFLLLNLYNLATIKFMLIPSIYFPSPEIIFRVFIKDGAFLLKCLGYSGKLLVTGYLSGCILGILTGILVGWSTSWNYWINPVIKVIGPIPSTAWVPIALVAFPTSFTASVFLIGLAVWFPTTVLTSSGISGVKQAYFEVSSTLGASTIQNIFKIAVPSAMPSIFIGIFNGTCASFLTLMTAEMLGVKYGLGWYINWQKDMLSYPNVYAGLITIAVTFSLLITLLFRARDKILVWQKGVIKW</sequence>
<evidence type="ECO:0000259" key="8">
    <source>
        <dbReference type="PROSITE" id="PS50928"/>
    </source>
</evidence>
<dbReference type="InterPro" id="IPR035906">
    <property type="entry name" value="MetI-like_sf"/>
</dbReference>
<feature type="transmembrane region" description="Helical" evidence="7">
    <location>
        <begin position="288"/>
        <end position="307"/>
    </location>
</feature>
<evidence type="ECO:0000313" key="9">
    <source>
        <dbReference type="EMBL" id="SUQ13738.1"/>
    </source>
</evidence>
<comment type="similarity">
    <text evidence="7">Belongs to the binding-protein-dependent transport system permease family.</text>
</comment>
<keyword evidence="2 7" id="KW-0813">Transport</keyword>
<keyword evidence="6 7" id="KW-0472">Membrane</keyword>
<dbReference type="InterPro" id="IPR000515">
    <property type="entry name" value="MetI-like"/>
</dbReference>
<dbReference type="GO" id="GO:0005886">
    <property type="term" value="C:plasma membrane"/>
    <property type="evidence" value="ECO:0007669"/>
    <property type="project" value="UniProtKB-SubCell"/>
</dbReference>
<feature type="transmembrane region" description="Helical" evidence="7">
    <location>
        <begin position="134"/>
        <end position="155"/>
    </location>
</feature>
<accession>A0A315ZZN1</accession>
<evidence type="ECO:0000313" key="10">
    <source>
        <dbReference type="Proteomes" id="UP000254051"/>
    </source>
</evidence>
<organism evidence="9 10">
    <name type="scientific">Faecalicatena contorta</name>
    <dbReference type="NCBI Taxonomy" id="39482"/>
    <lineage>
        <taxon>Bacteria</taxon>
        <taxon>Bacillati</taxon>
        <taxon>Bacillota</taxon>
        <taxon>Clostridia</taxon>
        <taxon>Lachnospirales</taxon>
        <taxon>Lachnospiraceae</taxon>
        <taxon>Faecalicatena</taxon>
    </lineage>
</organism>
<dbReference type="PANTHER" id="PTHR30151">
    <property type="entry name" value="ALKANE SULFONATE ABC TRANSPORTER-RELATED, MEMBRANE SUBUNIT"/>
    <property type="match status" value="1"/>
</dbReference>
<protein>
    <submittedName>
        <fullName evidence="9">NitT/TauT family transport system permease protein</fullName>
    </submittedName>
</protein>
<dbReference type="PANTHER" id="PTHR30151:SF0">
    <property type="entry name" value="ABC TRANSPORTER PERMEASE PROTEIN MJ0413-RELATED"/>
    <property type="match status" value="1"/>
</dbReference>
<reference evidence="10" key="1">
    <citation type="submission" date="2017-07" db="EMBL/GenBank/DDBJ databases">
        <authorList>
            <person name="Varghese N."/>
            <person name="Submissions S."/>
        </authorList>
    </citation>
    <scope>NUCLEOTIDE SEQUENCE [LARGE SCALE GENOMIC DNA]</scope>
    <source>
        <strain evidence="10">NLAE-zl-C134</strain>
    </source>
</reference>